<accession>A0A1R1YEQ1</accession>
<feature type="compositionally biased region" description="Basic and acidic residues" evidence="1">
    <location>
        <begin position="802"/>
        <end position="812"/>
    </location>
</feature>
<dbReference type="Proteomes" id="UP000187429">
    <property type="component" value="Unassembled WGS sequence"/>
</dbReference>
<feature type="region of interest" description="Disordered" evidence="1">
    <location>
        <begin position="770"/>
        <end position="812"/>
    </location>
</feature>
<organism evidence="3 4">
    <name type="scientific">Smittium culicis</name>
    <dbReference type="NCBI Taxonomy" id="133412"/>
    <lineage>
        <taxon>Eukaryota</taxon>
        <taxon>Fungi</taxon>
        <taxon>Fungi incertae sedis</taxon>
        <taxon>Zoopagomycota</taxon>
        <taxon>Kickxellomycotina</taxon>
        <taxon>Harpellomycetes</taxon>
        <taxon>Harpellales</taxon>
        <taxon>Legeriomycetaceae</taxon>
        <taxon>Smittium</taxon>
    </lineage>
</organism>
<evidence type="ECO:0000313" key="3">
    <source>
        <dbReference type="EMBL" id="OMJ25392.1"/>
    </source>
</evidence>
<feature type="chain" id="PRO_5012819722" evidence="2">
    <location>
        <begin position="22"/>
        <end position="1423"/>
    </location>
</feature>
<feature type="compositionally biased region" description="Low complexity" evidence="1">
    <location>
        <begin position="998"/>
        <end position="1008"/>
    </location>
</feature>
<keyword evidence="4" id="KW-1185">Reference proteome</keyword>
<reference evidence="4" key="1">
    <citation type="submission" date="2017-01" db="EMBL/GenBank/DDBJ databases">
        <authorList>
            <person name="Wang Y."/>
            <person name="White M."/>
            <person name="Kvist S."/>
            <person name="Moncalvo J.-M."/>
        </authorList>
    </citation>
    <scope>NUCLEOTIDE SEQUENCE [LARGE SCALE GENOMIC DNA]</scope>
    <source>
        <strain evidence="4">ID-206-W2</strain>
    </source>
</reference>
<keyword evidence="2" id="KW-0732">Signal</keyword>
<name>A0A1R1YEQ1_9FUNG</name>
<feature type="compositionally biased region" description="Acidic residues" evidence="1">
    <location>
        <begin position="770"/>
        <end position="801"/>
    </location>
</feature>
<evidence type="ECO:0000256" key="2">
    <source>
        <dbReference type="SAM" id="SignalP"/>
    </source>
</evidence>
<feature type="region of interest" description="Disordered" evidence="1">
    <location>
        <begin position="845"/>
        <end position="879"/>
    </location>
</feature>
<feature type="signal peptide" evidence="2">
    <location>
        <begin position="1"/>
        <end position="21"/>
    </location>
</feature>
<evidence type="ECO:0000313" key="4">
    <source>
        <dbReference type="Proteomes" id="UP000187429"/>
    </source>
</evidence>
<proteinExistence type="predicted"/>
<feature type="region of interest" description="Disordered" evidence="1">
    <location>
        <begin position="992"/>
        <end position="1032"/>
    </location>
</feature>
<feature type="compositionally biased region" description="Basic and acidic residues" evidence="1">
    <location>
        <begin position="1011"/>
        <end position="1027"/>
    </location>
</feature>
<evidence type="ECO:0000256" key="1">
    <source>
        <dbReference type="SAM" id="MobiDB-lite"/>
    </source>
</evidence>
<feature type="compositionally biased region" description="Basic and acidic residues" evidence="1">
    <location>
        <begin position="845"/>
        <end position="863"/>
    </location>
</feature>
<sequence>MLLKKLIYAIIAIIATEIIAAKQEQSVNVLSSLNEHEKILVETCTFKLPDYAVLQSDILGEIFFQRAYDSLLVPCIGYHFDIQFDTDQANNVYAFLTDEYGPFVHHGIEMEIDNYDGQLHIYMGGVIVPTDDMLIPQSDSYTYNIVSGEDGLSLYLDTVLITRVTHDETMYKKYFNNGTKKIYFGGSKSGQIISNIEIKCLNYDNTCSLNRAEEPQRKEPPIESTSIEEENSKIITQEKYSLEKINKMETAFGSDLFGENFAHKEPNRENKISETGKDIIKIEYTIYETDGENFSHKETEFEEHSQFESSVGDDDMDLTESIEDIIDDLDNLKSIIQDKFVDEEIMYQETSSFQNTPENIGSLKTATEQFTYIKNIYSNINTIESELEEYIPLRSNSDKISVMIGTIEGNKSVVSGSKISINKNYSIEAVSGDFRVSKLEFEDNGSYTIEYEYNTNDKSVLDISVDFDYDESKTYEISTIGRLSSIEDKLEGKYEEEISKYKSTTKDTVTKEVTNSPSIISTAYIDEISYKLIPFEEITPNDQSYEDSLESRGIEEEIDHEEISYINTIIQDEFSMTTEGGTRSEKKFDKESLVEITSTEKGFTGGILSEYINSKNTKIDETTAEKVYSEADKEEDYNSVKPPHETTQEKNIINNSEILDSIGLSGDIEYTTHYVITAEEITTIDLNIEEVAIIDITKEVITRENTTEEIITIDAHSKEVNDEEVISEEVTFRVVATEVTEKEFSSEKVTAEEDPFEEEISKVFISEEMISEETTTEEATTEEVTTEEATTEEATTEEATTEEAKPEEATTEDYMIKEAIPEETSAKEDPYKEAISELFKIEETTSEESTMKEASTEKATIDEVKDEEVSSVEVSSKDATSNFAISEKATTQTAKIKEVKGLEVTAIEAKNEIVTDQESKNEQVIVEVAAEGSKTKIATIEEVSAEKATTEEYTTEEYTTEEVTTKVATNEEVTTEGVIDEEVTRNEAISDEAKTKVATNEETSNGETTNEETKTVETKTDEAKTEADTTEEFNPEQVIEGEITETTIAFSDSIMKFETKLVIATDDFESDAINSENSAIVVESNAESIVKKIPAEEGIAEINMLSGGLIGENVTNEANFEIVTSEKIYDYGKYYTNSLFEESRFNNSDLIQNTRTFTRIAEILSENIDIKDVNDEETEIEDIYNKEYSSTGSATLDIDFNDTAIYETSSVKDIELDYGYLENNDLEFYTEISNTNKINFVEPNFQINTLAVSSLEIIRQDKESEISFESICTDLNTTFGPLNLNSIVSPKNYKNFIEIPCCGADFQIDFTTFSQSDLYLAFLDKDGLLSHNLFIESQFGVQTNRNAIRKGRHYYTPKRNLIKRHNTYIESVAKYQHIDGILYIYKDGKFILSSDVNGISIKKVYFSTLQHLAYIFNGQITCL</sequence>
<comment type="caution">
    <text evidence="3">The sequence shown here is derived from an EMBL/GenBank/DDBJ whole genome shotgun (WGS) entry which is preliminary data.</text>
</comment>
<protein>
    <submittedName>
        <fullName evidence="3">Sperm acrosomal protein</fullName>
    </submittedName>
</protein>
<gene>
    <name evidence="3" type="ORF">AYI69_g4315</name>
</gene>
<dbReference type="OrthoDB" id="10475553at2759"/>
<dbReference type="EMBL" id="LSSM01001652">
    <property type="protein sequence ID" value="OMJ25392.1"/>
    <property type="molecule type" value="Genomic_DNA"/>
</dbReference>